<dbReference type="RefSeq" id="WP_093611837.1">
    <property type="nucleotide sequence ID" value="NZ_BOMT01000005.1"/>
</dbReference>
<feature type="transmembrane region" description="Helical" evidence="6">
    <location>
        <begin position="189"/>
        <end position="211"/>
    </location>
</feature>
<dbReference type="PROSITE" id="PS50111">
    <property type="entry name" value="CHEMOTAXIS_TRANSDUC_2"/>
    <property type="match status" value="1"/>
</dbReference>
<dbReference type="GO" id="GO:0006935">
    <property type="term" value="P:chemotaxis"/>
    <property type="evidence" value="ECO:0007669"/>
    <property type="project" value="InterPro"/>
</dbReference>
<evidence type="ECO:0000256" key="1">
    <source>
        <dbReference type="ARBA" id="ARBA00022692"/>
    </source>
</evidence>
<dbReference type="PANTHER" id="PTHR32089:SF112">
    <property type="entry name" value="LYSOZYME-LIKE PROTEIN-RELATED"/>
    <property type="match status" value="1"/>
</dbReference>
<dbReference type="InterPro" id="IPR003660">
    <property type="entry name" value="HAMP_dom"/>
</dbReference>
<keyword evidence="6" id="KW-0472">Membrane</keyword>
<evidence type="ECO:0000256" key="6">
    <source>
        <dbReference type="SAM" id="Phobius"/>
    </source>
</evidence>
<keyword evidence="1 6" id="KW-0812">Transmembrane</keyword>
<dbReference type="GO" id="GO:0007165">
    <property type="term" value="P:signal transduction"/>
    <property type="evidence" value="ECO:0007669"/>
    <property type="project" value="UniProtKB-KW"/>
</dbReference>
<dbReference type="PROSITE" id="PS51257">
    <property type="entry name" value="PROKAR_LIPOPROTEIN"/>
    <property type="match status" value="1"/>
</dbReference>
<evidence type="ECO:0000259" key="7">
    <source>
        <dbReference type="PROSITE" id="PS50111"/>
    </source>
</evidence>
<keyword evidence="10" id="KW-1185">Reference proteome</keyword>
<keyword evidence="3 5" id="KW-0807">Transducer</keyword>
<dbReference type="AlphaFoldDB" id="A0A1I2D1H1"/>
<dbReference type="Gene3D" id="1.10.287.950">
    <property type="entry name" value="Methyl-accepting chemotaxis protein"/>
    <property type="match status" value="1"/>
</dbReference>
<sequence length="525" mass="53869">MPSPLARWFSNRRVRTKILTSVLVIAVVMTIACGLAVWRMAGMNDRMDTLRNVNVLSLTILGEIQGAQSAINHYSTALVAADTPPAERAAAAQGQAAAIEQLTQNLAAYVKQPKSAAATRALKDFTAGWDDFNTALEAARAGRDPGIDFNAVILGMAKSMDTLVDEESRSAAAASAAADDAYATARHEVLITLGVALTLGIGFALMVGGTITRRLQPVADAMEAVATGDLTRTVPADGRDEIGAMARSVNKATGSVRETVSALAESAQLLAQNSRELSRVNDQTVGSSQAVSARAGSANSSAGEVSVNLQTVATGADEMAHAIQEISQSAVASASVTAQAVSVVAETTATVSKLGASSQEIGAVVKTITAIAEQTNLLALNATIEAARAGESGKGFAVVASEVKDLAQETAKATEDISQRVQAIQADTENAVAAITRIGEVIEKINEFQTTIASAVEEQTATTAAMSRTVATAAGGAATIAADIGHVSAAAEQSRSAVAAGQQAATELASLADDLHHLVGRFSYR</sequence>
<evidence type="ECO:0000256" key="2">
    <source>
        <dbReference type="ARBA" id="ARBA00022989"/>
    </source>
</evidence>
<dbReference type="PROSITE" id="PS50885">
    <property type="entry name" value="HAMP"/>
    <property type="match status" value="1"/>
</dbReference>
<organism evidence="9 10">
    <name type="scientific">Actinoplanes philippinensis</name>
    <dbReference type="NCBI Taxonomy" id="35752"/>
    <lineage>
        <taxon>Bacteria</taxon>
        <taxon>Bacillati</taxon>
        <taxon>Actinomycetota</taxon>
        <taxon>Actinomycetes</taxon>
        <taxon>Micromonosporales</taxon>
        <taxon>Micromonosporaceae</taxon>
        <taxon>Actinoplanes</taxon>
    </lineage>
</organism>
<dbReference type="InterPro" id="IPR004089">
    <property type="entry name" value="MCPsignal_dom"/>
</dbReference>
<protein>
    <submittedName>
        <fullName evidence="9">Methyl-accepting chemotaxis protein</fullName>
    </submittedName>
</protein>
<name>A0A1I2D1H1_9ACTN</name>
<reference evidence="9 10" key="1">
    <citation type="submission" date="2016-10" db="EMBL/GenBank/DDBJ databases">
        <authorList>
            <person name="de Groot N.N."/>
        </authorList>
    </citation>
    <scope>NUCLEOTIDE SEQUENCE [LARGE SCALE GENOMIC DNA]</scope>
    <source>
        <strain evidence="9 10">DSM 43019</strain>
    </source>
</reference>
<evidence type="ECO:0000259" key="8">
    <source>
        <dbReference type="PROSITE" id="PS50885"/>
    </source>
</evidence>
<dbReference type="InterPro" id="IPR024478">
    <property type="entry name" value="HlyB_4HB_MCP"/>
</dbReference>
<dbReference type="Proteomes" id="UP000199645">
    <property type="component" value="Unassembled WGS sequence"/>
</dbReference>
<gene>
    <name evidence="9" type="ORF">SAMN05421541_103341</name>
</gene>
<dbReference type="EMBL" id="FONV01000003">
    <property type="protein sequence ID" value="SFE74359.1"/>
    <property type="molecule type" value="Genomic_DNA"/>
</dbReference>
<evidence type="ECO:0000256" key="4">
    <source>
        <dbReference type="ARBA" id="ARBA00029447"/>
    </source>
</evidence>
<comment type="similarity">
    <text evidence="4">Belongs to the methyl-accepting chemotaxis (MCP) protein family.</text>
</comment>
<dbReference type="GO" id="GO:0016020">
    <property type="term" value="C:membrane"/>
    <property type="evidence" value="ECO:0007669"/>
    <property type="project" value="InterPro"/>
</dbReference>
<evidence type="ECO:0000313" key="10">
    <source>
        <dbReference type="Proteomes" id="UP000199645"/>
    </source>
</evidence>
<feature type="domain" description="HAMP" evidence="8">
    <location>
        <begin position="209"/>
        <end position="261"/>
    </location>
</feature>
<accession>A0A1I2D1H1</accession>
<dbReference type="SUPFAM" id="SSF58104">
    <property type="entry name" value="Methyl-accepting chemotaxis protein (MCP) signaling domain"/>
    <property type="match status" value="1"/>
</dbReference>
<dbReference type="InterPro" id="IPR004090">
    <property type="entry name" value="Chemotax_Me-accpt_rcpt"/>
</dbReference>
<evidence type="ECO:0000256" key="3">
    <source>
        <dbReference type="ARBA" id="ARBA00023224"/>
    </source>
</evidence>
<evidence type="ECO:0000256" key="5">
    <source>
        <dbReference type="PROSITE-ProRule" id="PRU00284"/>
    </source>
</evidence>
<dbReference type="OrthoDB" id="1115140at2"/>
<dbReference type="Pfam" id="PF00015">
    <property type="entry name" value="MCPsignal"/>
    <property type="match status" value="1"/>
</dbReference>
<dbReference type="PRINTS" id="PR00260">
    <property type="entry name" value="CHEMTRNSDUCR"/>
</dbReference>
<feature type="transmembrane region" description="Helical" evidence="6">
    <location>
        <begin position="18"/>
        <end position="38"/>
    </location>
</feature>
<dbReference type="CDD" id="cd06225">
    <property type="entry name" value="HAMP"/>
    <property type="match status" value="1"/>
</dbReference>
<dbReference type="STRING" id="35752.SAMN05421541_103341"/>
<dbReference type="SMART" id="SM00283">
    <property type="entry name" value="MA"/>
    <property type="match status" value="1"/>
</dbReference>
<dbReference type="SMART" id="SM00304">
    <property type="entry name" value="HAMP"/>
    <property type="match status" value="1"/>
</dbReference>
<keyword evidence="2 6" id="KW-1133">Transmembrane helix</keyword>
<evidence type="ECO:0000313" key="9">
    <source>
        <dbReference type="EMBL" id="SFE74359.1"/>
    </source>
</evidence>
<proteinExistence type="inferred from homology"/>
<dbReference type="Pfam" id="PF12729">
    <property type="entry name" value="4HB_MCP_1"/>
    <property type="match status" value="1"/>
</dbReference>
<feature type="domain" description="Methyl-accepting transducer" evidence="7">
    <location>
        <begin position="266"/>
        <end position="509"/>
    </location>
</feature>
<dbReference type="Pfam" id="PF00672">
    <property type="entry name" value="HAMP"/>
    <property type="match status" value="1"/>
</dbReference>
<dbReference type="GO" id="GO:0004888">
    <property type="term" value="F:transmembrane signaling receptor activity"/>
    <property type="evidence" value="ECO:0007669"/>
    <property type="project" value="InterPro"/>
</dbReference>
<dbReference type="PANTHER" id="PTHR32089">
    <property type="entry name" value="METHYL-ACCEPTING CHEMOTAXIS PROTEIN MCPB"/>
    <property type="match status" value="1"/>
</dbReference>